<dbReference type="InterPro" id="IPR023393">
    <property type="entry name" value="START-like_dom_sf"/>
</dbReference>
<sequence>MDSSSSSSSALPDIRQERLLHAPIEKVWETVSTAQGLGSWFMPGNLEPVEGHEFILEAGAFGQSPCLVTEVLPLEKLSFRWGRDWTLTFQLNEQPEGTDFTLIHSGWDADKLTEFGQAQAIVRERMDQGWVGIVQKLAQVVK</sequence>
<dbReference type="CDD" id="cd07814">
    <property type="entry name" value="SRPBCC_CalC_Aha1-like"/>
    <property type="match status" value="1"/>
</dbReference>
<proteinExistence type="inferred from homology"/>
<dbReference type="Pfam" id="PF08327">
    <property type="entry name" value="AHSA1"/>
    <property type="match status" value="1"/>
</dbReference>
<dbReference type="InterPro" id="IPR013538">
    <property type="entry name" value="ASHA1/2-like_C"/>
</dbReference>
<feature type="domain" description="Activator of Hsp90 ATPase homologue 1/2-like C-terminal" evidence="2">
    <location>
        <begin position="22"/>
        <end position="141"/>
    </location>
</feature>
<reference evidence="4" key="2">
    <citation type="submission" date="2016-01" db="EMBL/GenBank/DDBJ databases">
        <title>Draft Genome Sequence of Paenibacillus amylolyticus Heshi-A3 that Was Isolated from Fermented Rice Bran with Aging Salted Mackerel, Which Was Named Heshiko as Traditional Fermented Seafood in Japan.</title>
        <authorList>
            <person name="Akuzawa S."/>
            <person name="Nakagawa J."/>
            <person name="Kanekatsu T."/>
            <person name="Kubota E."/>
            <person name="Ohtake R."/>
            <person name="Suzuki T."/>
            <person name="Kanesaki Y."/>
        </authorList>
    </citation>
    <scope>NUCLEOTIDE SEQUENCE [LARGE SCALE GENOMIC DNA]</scope>
    <source>
        <strain evidence="4">Heshi-A3</strain>
    </source>
</reference>
<name>A0A100VQZ9_PAEAM</name>
<protein>
    <recommendedName>
        <fullName evidence="2">Activator of Hsp90 ATPase homologue 1/2-like C-terminal domain-containing protein</fullName>
    </recommendedName>
</protein>
<organism evidence="3 4">
    <name type="scientific">Paenibacillus amylolyticus</name>
    <dbReference type="NCBI Taxonomy" id="1451"/>
    <lineage>
        <taxon>Bacteria</taxon>
        <taxon>Bacillati</taxon>
        <taxon>Bacillota</taxon>
        <taxon>Bacilli</taxon>
        <taxon>Bacillales</taxon>
        <taxon>Paenibacillaceae</taxon>
        <taxon>Paenibacillus</taxon>
    </lineage>
</organism>
<gene>
    <name evidence="3" type="ORF">PAHA3_4401</name>
</gene>
<evidence type="ECO:0000313" key="4">
    <source>
        <dbReference type="Proteomes" id="UP000069697"/>
    </source>
</evidence>
<dbReference type="EMBL" id="BCNV01000005">
    <property type="protein sequence ID" value="GAS84298.1"/>
    <property type="molecule type" value="Genomic_DNA"/>
</dbReference>
<evidence type="ECO:0000259" key="2">
    <source>
        <dbReference type="Pfam" id="PF08327"/>
    </source>
</evidence>
<comment type="caution">
    <text evidence="3">The sequence shown here is derived from an EMBL/GenBank/DDBJ whole genome shotgun (WGS) entry which is preliminary data.</text>
</comment>
<dbReference type="AlphaFoldDB" id="A0A100VQZ9"/>
<comment type="similarity">
    <text evidence="1">Belongs to the AHA1 family.</text>
</comment>
<dbReference type="Gene3D" id="3.30.530.20">
    <property type="match status" value="1"/>
</dbReference>
<reference evidence="3 4" key="1">
    <citation type="journal article" date="2016" name="Genome Announc.">
        <title>Draft Genome Sequence of Paenibacillus amylolyticus Heshi-A3, Isolated from Fermented Rice Bran in a Japanese Fermented Seafood Dish.</title>
        <authorList>
            <person name="Akuzawa S."/>
            <person name="Nagaoka J."/>
            <person name="Kanekatsu M."/>
            <person name="Kubota E."/>
            <person name="Ohtake R."/>
            <person name="Suzuki T."/>
            <person name="Kanesaki Y."/>
        </authorList>
    </citation>
    <scope>NUCLEOTIDE SEQUENCE [LARGE SCALE GENOMIC DNA]</scope>
    <source>
        <strain evidence="3 4">Heshi-A3</strain>
    </source>
</reference>
<evidence type="ECO:0000256" key="1">
    <source>
        <dbReference type="ARBA" id="ARBA00006817"/>
    </source>
</evidence>
<accession>A0A100VQZ9</accession>
<dbReference type="RefSeq" id="WP_062836722.1">
    <property type="nucleotide sequence ID" value="NZ_BCNV01000005.1"/>
</dbReference>
<dbReference type="Proteomes" id="UP000069697">
    <property type="component" value="Unassembled WGS sequence"/>
</dbReference>
<dbReference type="SUPFAM" id="SSF55961">
    <property type="entry name" value="Bet v1-like"/>
    <property type="match status" value="1"/>
</dbReference>
<evidence type="ECO:0000313" key="3">
    <source>
        <dbReference type="EMBL" id="GAS84298.1"/>
    </source>
</evidence>